<evidence type="ECO:0000313" key="2">
    <source>
        <dbReference type="EMBL" id="ODN68974.1"/>
    </source>
</evidence>
<dbReference type="NCBIfam" id="TIGR02096">
    <property type="entry name" value="ketosteroid isomerase-related protein"/>
    <property type="match status" value="1"/>
</dbReference>
<organism evidence="2 3">
    <name type="scientific">Methylobrevis pamukkalensis</name>
    <dbReference type="NCBI Taxonomy" id="1439726"/>
    <lineage>
        <taxon>Bacteria</taxon>
        <taxon>Pseudomonadati</taxon>
        <taxon>Pseudomonadota</taxon>
        <taxon>Alphaproteobacteria</taxon>
        <taxon>Hyphomicrobiales</taxon>
        <taxon>Pleomorphomonadaceae</taxon>
        <taxon>Methylobrevis</taxon>
    </lineage>
</organism>
<dbReference type="Gene3D" id="3.10.450.50">
    <property type="match status" value="1"/>
</dbReference>
<name>A0A1E3GY73_9HYPH</name>
<dbReference type="EMBL" id="MCRJ01000119">
    <property type="protein sequence ID" value="ODN68974.1"/>
    <property type="molecule type" value="Genomic_DNA"/>
</dbReference>
<comment type="caution">
    <text evidence="2">The sequence shown here is derived from an EMBL/GenBank/DDBJ whole genome shotgun (WGS) entry which is preliminary data.</text>
</comment>
<dbReference type="InterPro" id="IPR032710">
    <property type="entry name" value="NTF2-like_dom_sf"/>
</dbReference>
<dbReference type="Pfam" id="PF12680">
    <property type="entry name" value="SnoaL_2"/>
    <property type="match status" value="1"/>
</dbReference>
<evidence type="ECO:0000259" key="1">
    <source>
        <dbReference type="Pfam" id="PF12680"/>
    </source>
</evidence>
<reference evidence="2 3" key="1">
    <citation type="submission" date="2016-07" db="EMBL/GenBank/DDBJ databases">
        <title>Draft Genome Sequence of Methylobrevis pamukkalensis PK2.</title>
        <authorList>
            <person name="Vasilenko O.V."/>
            <person name="Doronina N.V."/>
            <person name="Shmareva M.N."/>
            <person name="Tarlachkov S.V."/>
            <person name="Mustakhimov I."/>
            <person name="Trotsenko Y.A."/>
        </authorList>
    </citation>
    <scope>NUCLEOTIDE SEQUENCE [LARGE SCALE GENOMIC DNA]</scope>
    <source>
        <strain evidence="2 3">PK2</strain>
    </source>
</reference>
<protein>
    <submittedName>
        <fullName evidence="2">SnoaL-like domain protein</fullName>
    </submittedName>
</protein>
<dbReference type="InterPro" id="IPR037401">
    <property type="entry name" value="SnoaL-like"/>
</dbReference>
<dbReference type="PATRIC" id="fig|1439726.3.peg.3933"/>
<dbReference type="Proteomes" id="UP000094622">
    <property type="component" value="Unassembled WGS sequence"/>
</dbReference>
<accession>A0A1E3GY73</accession>
<dbReference type="RefSeq" id="WP_069307998.1">
    <property type="nucleotide sequence ID" value="NZ_MCRJ01000119.1"/>
</dbReference>
<proteinExistence type="predicted"/>
<dbReference type="SUPFAM" id="SSF54427">
    <property type="entry name" value="NTF2-like"/>
    <property type="match status" value="1"/>
</dbReference>
<feature type="domain" description="SnoaL-like" evidence="1">
    <location>
        <begin position="11"/>
        <end position="121"/>
    </location>
</feature>
<evidence type="ECO:0000313" key="3">
    <source>
        <dbReference type="Proteomes" id="UP000094622"/>
    </source>
</evidence>
<dbReference type="OrthoDB" id="582835at2"/>
<dbReference type="InterPro" id="IPR011721">
    <property type="entry name" value="CHP02096"/>
</dbReference>
<gene>
    <name evidence="2" type="ORF">A6302_03731</name>
</gene>
<keyword evidence="3" id="KW-1185">Reference proteome</keyword>
<dbReference type="AlphaFoldDB" id="A0A1E3GY73"/>
<sequence length="136" mass="15328">MSATETRALIARYYEAFNAGSIEGMLALLDEDVAHDRNQGERKIGRETFKDFSIHMKRCYREHLTDLVIMVSEDGSHAAAEFTVNGTYLETDEGLPPASGQTYVLPAGTFFQIEDDKIVRVTTCYNLNDWIAQVSR</sequence>